<dbReference type="InterPro" id="IPR020843">
    <property type="entry name" value="ER"/>
</dbReference>
<dbReference type="STRING" id="2004952.A0A2C5ZAG7"/>
<dbReference type="GO" id="GO:0016740">
    <property type="term" value="F:transferase activity"/>
    <property type="evidence" value="ECO:0007669"/>
    <property type="project" value="UniProtKB-KW"/>
</dbReference>
<keyword evidence="4" id="KW-1185">Reference proteome</keyword>
<keyword evidence="1" id="KW-0808">Transferase</keyword>
<proteinExistence type="predicted"/>
<dbReference type="PANTHER" id="PTHR45681">
    <property type="entry name" value="POLYKETIDE SYNTHASE 44-RELATED"/>
    <property type="match status" value="1"/>
</dbReference>
<dbReference type="InterPro" id="IPR036291">
    <property type="entry name" value="NAD(P)-bd_dom_sf"/>
</dbReference>
<dbReference type="Pfam" id="PF08659">
    <property type="entry name" value="KR"/>
    <property type="match status" value="1"/>
</dbReference>
<dbReference type="InterPro" id="IPR029063">
    <property type="entry name" value="SAM-dependent_MTases_sf"/>
</dbReference>
<organism evidence="3 4">
    <name type="scientific">Ophiocordyceps camponoti-rufipedis</name>
    <dbReference type="NCBI Taxonomy" id="2004952"/>
    <lineage>
        <taxon>Eukaryota</taxon>
        <taxon>Fungi</taxon>
        <taxon>Dikarya</taxon>
        <taxon>Ascomycota</taxon>
        <taxon>Pezizomycotina</taxon>
        <taxon>Sordariomycetes</taxon>
        <taxon>Hypocreomycetidae</taxon>
        <taxon>Hypocreales</taxon>
        <taxon>Ophiocordycipitaceae</taxon>
        <taxon>Ophiocordyceps</taxon>
    </lineage>
</organism>
<evidence type="ECO:0000313" key="3">
    <source>
        <dbReference type="EMBL" id="PHH78017.1"/>
    </source>
</evidence>
<dbReference type="Gene3D" id="3.90.180.10">
    <property type="entry name" value="Medium-chain alcohol dehydrogenases, catalytic domain"/>
    <property type="match status" value="2"/>
</dbReference>
<evidence type="ECO:0000256" key="1">
    <source>
        <dbReference type="ARBA" id="ARBA00022679"/>
    </source>
</evidence>
<dbReference type="InterPro" id="IPR013968">
    <property type="entry name" value="PKS_KR"/>
</dbReference>
<dbReference type="Gene3D" id="3.40.50.720">
    <property type="entry name" value="NAD(P)-binding Rossmann-like Domain"/>
    <property type="match status" value="1"/>
</dbReference>
<dbReference type="InterPro" id="IPR050444">
    <property type="entry name" value="Polyketide_Synthase"/>
</dbReference>
<dbReference type="SUPFAM" id="SSF51735">
    <property type="entry name" value="NAD(P)-binding Rossmann-fold domains"/>
    <property type="match status" value="2"/>
</dbReference>
<dbReference type="OrthoDB" id="5129394at2759"/>
<evidence type="ECO:0000313" key="4">
    <source>
        <dbReference type="Proteomes" id="UP000226431"/>
    </source>
</evidence>
<dbReference type="Gene3D" id="3.40.50.150">
    <property type="entry name" value="Vaccinia Virus protein VP39"/>
    <property type="match status" value="1"/>
</dbReference>
<comment type="caution">
    <text evidence="3">The sequence shown here is derived from an EMBL/GenBank/DDBJ whole genome shotgun (WGS) entry which is preliminary data.</text>
</comment>
<dbReference type="AlphaFoldDB" id="A0A2C5ZAG7"/>
<sequence>MKSSSIWHDVNIMALNGKTWMENCSAQAMAGEDRESTAAETQQQSDIEIDPVMHENGATSSIVAVGKESWRLAIWVDEFTFISFHTGNREGIASTRLEWLPDIDCLSADHTLIERRGNCILVEKLALIGILQSLHVIGSFDETPSGHLVKCAAWMKDEKNVMISGENTFPEEQQCKLMKPSELKDAEEAVLEESQTSSDPMFRRLGEVVGADDRINNFCNLQCTFTAAELFRLRGHAKPTMKVLEIGAGTGSLTRDIVQLLSCEDGVRMYGSYVFSDISPWFFTSARGALLPRHDGADHQAFKTLLFRYKGGVLWLTRSSQIACSYPRYSLVNGGARTVRVKLIRDFWTAELQKPGRSLILTAVLAIARKFFGRTPVNFSADNEFAVHDGIIYATVGSETKAEVLVNKHGISQERLFSSRNVSFLDDALRVTNGRGVKVVLNSLSSELLHAPRQVANGFKEFIAQGHMKPAQPIHHFSADNAAVAVRFMRTGEHMRKIVVTIPKIQPPSKTNLDILVPISSTSEMTANLGQVNYAAAGCFLDSFVQYRRGLGLPCSVVDLGAVEGVGVLGDKQAKLEQYAYFRGQTLCNQNVVEAIQLAVMRSSPENKPVPISPRFSYYNESSSRSSVVPRIVSPLQTTLEPVLLTT</sequence>
<dbReference type="PANTHER" id="PTHR45681:SF6">
    <property type="entry name" value="POLYKETIDE SYNTHASE 37"/>
    <property type="match status" value="1"/>
</dbReference>
<dbReference type="Proteomes" id="UP000226431">
    <property type="component" value="Unassembled WGS sequence"/>
</dbReference>
<dbReference type="EMBL" id="NJES01000095">
    <property type="protein sequence ID" value="PHH78017.1"/>
    <property type="molecule type" value="Genomic_DNA"/>
</dbReference>
<gene>
    <name evidence="3" type="ORF">CDD80_7479</name>
</gene>
<protein>
    <recommendedName>
        <fullName evidence="2">Enoyl reductase (ER) domain-containing protein</fullName>
    </recommendedName>
</protein>
<reference evidence="3 4" key="1">
    <citation type="submission" date="2017-06" db="EMBL/GenBank/DDBJ databases">
        <title>Ant-infecting Ophiocordyceps genomes reveal a high diversity of potential behavioral manipulation genes and a possible major role for enterotoxins.</title>
        <authorList>
            <person name="De Bekker C."/>
            <person name="Evans H.C."/>
            <person name="Brachmann A."/>
            <person name="Hughes D.P."/>
        </authorList>
    </citation>
    <scope>NUCLEOTIDE SEQUENCE [LARGE SCALE GENOMIC DNA]</scope>
    <source>
        <strain evidence="3 4">Map16</strain>
    </source>
</reference>
<dbReference type="SUPFAM" id="SSF53335">
    <property type="entry name" value="S-adenosyl-L-methionine-dependent methyltransferases"/>
    <property type="match status" value="1"/>
</dbReference>
<name>A0A2C5ZAG7_9HYPO</name>
<dbReference type="GO" id="GO:0016491">
    <property type="term" value="F:oxidoreductase activity"/>
    <property type="evidence" value="ECO:0007669"/>
    <property type="project" value="InterPro"/>
</dbReference>
<evidence type="ECO:0000259" key="2">
    <source>
        <dbReference type="SMART" id="SM00829"/>
    </source>
</evidence>
<feature type="domain" description="Enoyl reductase (ER)" evidence="2">
    <location>
        <begin position="334"/>
        <end position="500"/>
    </location>
</feature>
<accession>A0A2C5ZAG7</accession>
<dbReference type="SMART" id="SM00829">
    <property type="entry name" value="PKS_ER"/>
    <property type="match status" value="1"/>
</dbReference>